<sequence>MARTTELVVFLAGLLLSAAAEEAETGRVPPAVLGALALHCLRLACCCCCGGAAAGEKCKMDLLVKEVFDSDTVSKI</sequence>
<reference evidence="3" key="1">
    <citation type="journal article" date="2005" name="Nature">
        <title>The map-based sequence of the rice genome.</title>
        <authorList>
            <consortium name="International rice genome sequencing project (IRGSP)"/>
            <person name="Matsumoto T."/>
            <person name="Wu J."/>
            <person name="Kanamori H."/>
            <person name="Katayose Y."/>
            <person name="Fujisawa M."/>
            <person name="Namiki N."/>
            <person name="Mizuno H."/>
            <person name="Yamamoto K."/>
            <person name="Antonio B.A."/>
            <person name="Baba T."/>
            <person name="Sakata K."/>
            <person name="Nagamura Y."/>
            <person name="Aoki H."/>
            <person name="Arikawa K."/>
            <person name="Arita K."/>
            <person name="Bito T."/>
            <person name="Chiden Y."/>
            <person name="Fujitsuka N."/>
            <person name="Fukunaka R."/>
            <person name="Hamada M."/>
            <person name="Harada C."/>
            <person name="Hayashi A."/>
            <person name="Hijishita S."/>
            <person name="Honda M."/>
            <person name="Hosokawa S."/>
            <person name="Ichikawa Y."/>
            <person name="Idonuma A."/>
            <person name="Iijima M."/>
            <person name="Ikeda M."/>
            <person name="Ikeno M."/>
            <person name="Ito K."/>
            <person name="Ito S."/>
            <person name="Ito T."/>
            <person name="Ito Y."/>
            <person name="Ito Y."/>
            <person name="Iwabuchi A."/>
            <person name="Kamiya K."/>
            <person name="Karasawa W."/>
            <person name="Kurita K."/>
            <person name="Katagiri S."/>
            <person name="Kikuta A."/>
            <person name="Kobayashi H."/>
            <person name="Kobayashi N."/>
            <person name="Machita K."/>
            <person name="Maehara T."/>
            <person name="Masukawa M."/>
            <person name="Mizubayashi T."/>
            <person name="Mukai Y."/>
            <person name="Nagasaki H."/>
            <person name="Nagata Y."/>
            <person name="Naito S."/>
            <person name="Nakashima M."/>
            <person name="Nakama Y."/>
            <person name="Nakamichi Y."/>
            <person name="Nakamura M."/>
            <person name="Meguro A."/>
            <person name="Negishi M."/>
            <person name="Ohta I."/>
            <person name="Ohta T."/>
            <person name="Okamoto M."/>
            <person name="Ono N."/>
            <person name="Saji S."/>
            <person name="Sakaguchi M."/>
            <person name="Sakai K."/>
            <person name="Shibata M."/>
            <person name="Shimokawa T."/>
            <person name="Song J."/>
            <person name="Takazaki Y."/>
            <person name="Terasawa K."/>
            <person name="Tsugane M."/>
            <person name="Tsuji K."/>
            <person name="Ueda S."/>
            <person name="Waki K."/>
            <person name="Yamagata H."/>
            <person name="Yamamoto M."/>
            <person name="Yamamoto S."/>
            <person name="Yamane H."/>
            <person name="Yoshiki S."/>
            <person name="Yoshihara R."/>
            <person name="Yukawa K."/>
            <person name="Zhong H."/>
            <person name="Yano M."/>
            <person name="Yuan Q."/>
            <person name="Ouyang S."/>
            <person name="Liu J."/>
            <person name="Jones K.M."/>
            <person name="Gansberger K."/>
            <person name="Moffat K."/>
            <person name="Hill J."/>
            <person name="Bera J."/>
            <person name="Fadrosh D."/>
            <person name="Jin S."/>
            <person name="Johri S."/>
            <person name="Kim M."/>
            <person name="Overton L."/>
            <person name="Reardon M."/>
            <person name="Tsitrin T."/>
            <person name="Vuong H."/>
            <person name="Weaver B."/>
            <person name="Ciecko A."/>
            <person name="Tallon L."/>
            <person name="Jackson J."/>
            <person name="Pai G."/>
            <person name="Aken S.V."/>
            <person name="Utterback T."/>
            <person name="Reidmuller S."/>
            <person name="Feldblyum T."/>
            <person name="Hsiao J."/>
            <person name="Zismann V."/>
            <person name="Iobst S."/>
            <person name="de Vazeille A.R."/>
            <person name="Buell C.R."/>
            <person name="Ying K."/>
            <person name="Li Y."/>
            <person name="Lu T."/>
            <person name="Huang Y."/>
            <person name="Zhao Q."/>
            <person name="Feng Q."/>
            <person name="Zhang L."/>
            <person name="Zhu J."/>
            <person name="Weng Q."/>
            <person name="Mu J."/>
            <person name="Lu Y."/>
            <person name="Fan D."/>
            <person name="Liu Y."/>
            <person name="Guan J."/>
            <person name="Zhang Y."/>
            <person name="Yu S."/>
            <person name="Liu X."/>
            <person name="Zhang Y."/>
            <person name="Hong G."/>
            <person name="Han B."/>
            <person name="Choisne N."/>
            <person name="Demange N."/>
            <person name="Orjeda G."/>
            <person name="Samain S."/>
            <person name="Cattolico L."/>
            <person name="Pelletier E."/>
            <person name="Couloux A."/>
            <person name="Segurens B."/>
            <person name="Wincker P."/>
            <person name="D'Hont A."/>
            <person name="Scarpelli C."/>
            <person name="Weissenbach J."/>
            <person name="Salanoubat M."/>
            <person name="Quetier F."/>
            <person name="Yu Y."/>
            <person name="Kim H.R."/>
            <person name="Rambo T."/>
            <person name="Currie J."/>
            <person name="Collura K."/>
            <person name="Luo M."/>
            <person name="Yang T."/>
            <person name="Ammiraju J.S.S."/>
            <person name="Engler F."/>
            <person name="Soderlund C."/>
            <person name="Wing R.A."/>
            <person name="Palmer L.E."/>
            <person name="de la Bastide M."/>
            <person name="Spiegel L."/>
            <person name="Nascimento L."/>
            <person name="Zutavern T."/>
            <person name="O'Shaughnessy A."/>
            <person name="Dike S."/>
            <person name="Dedhia N."/>
            <person name="Preston R."/>
            <person name="Balija V."/>
            <person name="McCombie W.R."/>
            <person name="Chow T."/>
            <person name="Chen H."/>
            <person name="Chung M."/>
            <person name="Chen C."/>
            <person name="Shaw J."/>
            <person name="Wu H."/>
            <person name="Hsiao K."/>
            <person name="Chao Y."/>
            <person name="Chu M."/>
            <person name="Cheng C."/>
            <person name="Hour A."/>
            <person name="Lee P."/>
            <person name="Lin S."/>
            <person name="Lin Y."/>
            <person name="Liou J."/>
            <person name="Liu S."/>
            <person name="Hsing Y."/>
            <person name="Raghuvanshi S."/>
            <person name="Mohanty A."/>
            <person name="Bharti A.K."/>
            <person name="Gaur A."/>
            <person name="Gupta V."/>
            <person name="Kumar D."/>
            <person name="Ravi V."/>
            <person name="Vij S."/>
            <person name="Kapur A."/>
            <person name="Khurana P."/>
            <person name="Khurana P."/>
            <person name="Khurana J.P."/>
            <person name="Tyagi A.K."/>
            <person name="Gaikwad K."/>
            <person name="Singh A."/>
            <person name="Dalal V."/>
            <person name="Srivastava S."/>
            <person name="Dixit A."/>
            <person name="Pal A.K."/>
            <person name="Ghazi I.A."/>
            <person name="Yadav M."/>
            <person name="Pandit A."/>
            <person name="Bhargava A."/>
            <person name="Sureshbabu K."/>
            <person name="Batra K."/>
            <person name="Sharma T.R."/>
            <person name="Mohapatra T."/>
            <person name="Singh N.K."/>
            <person name="Messing J."/>
            <person name="Nelson A.B."/>
            <person name="Fuks G."/>
            <person name="Kavchok S."/>
            <person name="Keizer G."/>
            <person name="Linton E."/>
            <person name="Llaca V."/>
            <person name="Song R."/>
            <person name="Tanyolac B."/>
            <person name="Young S."/>
            <person name="Ho-Il K."/>
            <person name="Hahn J.H."/>
            <person name="Sangsakoo G."/>
            <person name="Vanavichit A."/>
            <person name="de Mattos Luiz.A.T."/>
            <person name="Zimmer P.D."/>
            <person name="Malone G."/>
            <person name="Dellagostin O."/>
            <person name="de Oliveira A.C."/>
            <person name="Bevan M."/>
            <person name="Bancroft I."/>
            <person name="Minx P."/>
            <person name="Cordum H."/>
            <person name="Wilson R."/>
            <person name="Cheng Z."/>
            <person name="Jin W."/>
            <person name="Jiang J."/>
            <person name="Leong S.A."/>
            <person name="Iwama H."/>
            <person name="Gojobori T."/>
            <person name="Itoh T."/>
            <person name="Niimura Y."/>
            <person name="Fujii Y."/>
            <person name="Habara T."/>
            <person name="Sakai H."/>
            <person name="Sato Y."/>
            <person name="Wilson G."/>
            <person name="Kumar K."/>
            <person name="McCouch S."/>
            <person name="Juretic N."/>
            <person name="Hoen D."/>
            <person name="Wright S."/>
            <person name="Bruskiewich R."/>
            <person name="Bureau T."/>
            <person name="Miyao A."/>
            <person name="Hirochika H."/>
            <person name="Nishikawa T."/>
            <person name="Kadowaki K."/>
            <person name="Sugiura M."/>
            <person name="Burr B."/>
            <person name="Sasaki T."/>
        </authorList>
    </citation>
    <scope>NUCLEOTIDE SEQUENCE [LARGE SCALE GENOMIC DNA]</scope>
    <source>
        <strain evidence="3">cv. Nipponbare</strain>
    </source>
</reference>
<feature type="chain" id="PRO_5004283730" evidence="1">
    <location>
        <begin position="21"/>
        <end position="76"/>
    </location>
</feature>
<proteinExistence type="predicted"/>
<gene>
    <name evidence="2" type="primary">OSJNBb0040H10.28</name>
</gene>
<dbReference type="Proteomes" id="UP000000763">
    <property type="component" value="Chromosome 7"/>
</dbReference>
<reference evidence="3" key="2">
    <citation type="journal article" date="2008" name="Nucleic Acids Res.">
        <title>The rice annotation project database (RAP-DB): 2008 update.</title>
        <authorList>
            <consortium name="The rice annotation project (RAP)"/>
        </authorList>
    </citation>
    <scope>GENOME REANNOTATION</scope>
    <source>
        <strain evidence="3">cv. Nipponbare</strain>
    </source>
</reference>
<keyword evidence="1" id="KW-0732">Signal</keyword>
<evidence type="ECO:0000256" key="1">
    <source>
        <dbReference type="SAM" id="SignalP"/>
    </source>
</evidence>
<evidence type="ECO:0000313" key="3">
    <source>
        <dbReference type="Proteomes" id="UP000000763"/>
    </source>
</evidence>
<evidence type="ECO:0000313" key="2">
    <source>
        <dbReference type="EMBL" id="BAC83881.1"/>
    </source>
</evidence>
<name>Q6Z4F9_ORYSJ</name>
<dbReference type="EMBL" id="AP005175">
    <property type="protein sequence ID" value="BAC83881.1"/>
    <property type="molecule type" value="Genomic_DNA"/>
</dbReference>
<organism evidence="2 3">
    <name type="scientific">Oryza sativa subsp. japonica</name>
    <name type="common">Rice</name>
    <dbReference type="NCBI Taxonomy" id="39947"/>
    <lineage>
        <taxon>Eukaryota</taxon>
        <taxon>Viridiplantae</taxon>
        <taxon>Streptophyta</taxon>
        <taxon>Embryophyta</taxon>
        <taxon>Tracheophyta</taxon>
        <taxon>Spermatophyta</taxon>
        <taxon>Magnoliopsida</taxon>
        <taxon>Liliopsida</taxon>
        <taxon>Poales</taxon>
        <taxon>Poaceae</taxon>
        <taxon>BOP clade</taxon>
        <taxon>Oryzoideae</taxon>
        <taxon>Oryzeae</taxon>
        <taxon>Oryzinae</taxon>
        <taxon>Oryza</taxon>
        <taxon>Oryza sativa</taxon>
    </lineage>
</organism>
<protein>
    <submittedName>
        <fullName evidence="2">Uncharacterized protein</fullName>
    </submittedName>
</protein>
<feature type="signal peptide" evidence="1">
    <location>
        <begin position="1"/>
        <end position="20"/>
    </location>
</feature>
<dbReference type="AlphaFoldDB" id="Q6Z4F9"/>
<accession>Q6Z4F9</accession>